<dbReference type="InterPro" id="IPR003329">
    <property type="entry name" value="Cytidylyl_trans"/>
</dbReference>
<protein>
    <recommendedName>
        <fullName evidence="2">Acylneuraminate cytidylyltransferase</fullName>
    </recommendedName>
</protein>
<dbReference type="GO" id="GO:0008781">
    <property type="term" value="F:N-acylneuraminate cytidylyltransferase activity"/>
    <property type="evidence" value="ECO:0007669"/>
    <property type="project" value="TreeGrafter"/>
</dbReference>
<evidence type="ECO:0000313" key="1">
    <source>
        <dbReference type="EMBL" id="GAH82160.1"/>
    </source>
</evidence>
<dbReference type="Gene3D" id="3.90.550.10">
    <property type="entry name" value="Spore Coat Polysaccharide Biosynthesis Protein SpsA, Chain A"/>
    <property type="match status" value="1"/>
</dbReference>
<feature type="non-terminal residue" evidence="1">
    <location>
        <position position="95"/>
    </location>
</feature>
<dbReference type="PANTHER" id="PTHR21485:SF6">
    <property type="entry name" value="N-ACYLNEURAMINATE CYTIDYLYLTRANSFERASE-RELATED"/>
    <property type="match status" value="1"/>
</dbReference>
<dbReference type="AlphaFoldDB" id="X1JL11"/>
<gene>
    <name evidence="1" type="ORF">S03H2_66610</name>
</gene>
<name>X1JL11_9ZZZZ</name>
<accession>X1JL11</accession>
<reference evidence="1" key="1">
    <citation type="journal article" date="2014" name="Front. Microbiol.">
        <title>High frequency of phylogenetically diverse reductive dehalogenase-homologous genes in deep subseafloor sedimentary metagenomes.</title>
        <authorList>
            <person name="Kawai M."/>
            <person name="Futagami T."/>
            <person name="Toyoda A."/>
            <person name="Takaki Y."/>
            <person name="Nishi S."/>
            <person name="Hori S."/>
            <person name="Arai W."/>
            <person name="Tsubouchi T."/>
            <person name="Morono Y."/>
            <person name="Uchiyama I."/>
            <person name="Ito T."/>
            <person name="Fujiyama A."/>
            <person name="Inagaki F."/>
            <person name="Takami H."/>
        </authorList>
    </citation>
    <scope>NUCLEOTIDE SEQUENCE</scope>
    <source>
        <strain evidence="1">Expedition CK06-06</strain>
    </source>
</reference>
<dbReference type="EMBL" id="BARU01043516">
    <property type="protein sequence ID" value="GAH82160.1"/>
    <property type="molecule type" value="Genomic_DNA"/>
</dbReference>
<dbReference type="SUPFAM" id="SSF53448">
    <property type="entry name" value="Nucleotide-diphospho-sugar transferases"/>
    <property type="match status" value="1"/>
</dbReference>
<sequence>MKVYSIIPARAGSKSIPDKNIRLLAGKPLIAYSIAAARLTNNIDRVLVTTDSEQYASIAREYGAEVPFRRPAEISSDSSGDYEFIKHALDWMQDN</sequence>
<comment type="caution">
    <text evidence="1">The sequence shown here is derived from an EMBL/GenBank/DDBJ whole genome shotgun (WGS) entry which is preliminary data.</text>
</comment>
<dbReference type="Pfam" id="PF02348">
    <property type="entry name" value="CTP_transf_3"/>
    <property type="match status" value="1"/>
</dbReference>
<dbReference type="InterPro" id="IPR050793">
    <property type="entry name" value="CMP-NeuNAc_synthase"/>
</dbReference>
<organism evidence="1">
    <name type="scientific">marine sediment metagenome</name>
    <dbReference type="NCBI Taxonomy" id="412755"/>
    <lineage>
        <taxon>unclassified sequences</taxon>
        <taxon>metagenomes</taxon>
        <taxon>ecological metagenomes</taxon>
    </lineage>
</organism>
<proteinExistence type="predicted"/>
<evidence type="ECO:0008006" key="2">
    <source>
        <dbReference type="Google" id="ProtNLM"/>
    </source>
</evidence>
<dbReference type="InterPro" id="IPR029044">
    <property type="entry name" value="Nucleotide-diphossugar_trans"/>
</dbReference>
<dbReference type="PANTHER" id="PTHR21485">
    <property type="entry name" value="HAD SUPERFAMILY MEMBERS CMAS AND KDSC"/>
    <property type="match status" value="1"/>
</dbReference>